<evidence type="ECO:0000256" key="11">
    <source>
        <dbReference type="ARBA" id="ARBA00023033"/>
    </source>
</evidence>
<keyword evidence="11" id="KW-0503">Monooxygenase</keyword>
<comment type="subcellular location">
    <subcellularLocation>
        <location evidence="3">Endoplasmic reticulum membrane</location>
        <topology evidence="3">Peripheral membrane protein</topology>
    </subcellularLocation>
    <subcellularLocation>
        <location evidence="2">Microsome membrane</location>
        <topology evidence="2">Peripheral membrane protein</topology>
    </subcellularLocation>
</comment>
<evidence type="ECO:0000256" key="10">
    <source>
        <dbReference type="ARBA" id="ARBA00023004"/>
    </source>
</evidence>
<dbReference type="GO" id="GO:0006082">
    <property type="term" value="P:organic acid metabolic process"/>
    <property type="evidence" value="ECO:0007669"/>
    <property type="project" value="TreeGrafter"/>
</dbReference>
<protein>
    <submittedName>
        <fullName evidence="13">Cytochrome P450, family 2, subfamily AE, polypeptide 1</fullName>
    </submittedName>
</protein>
<keyword evidence="8" id="KW-0492">Microsome</keyword>
<keyword evidence="6" id="KW-0479">Metal-binding</keyword>
<keyword evidence="5" id="KW-0349">Heme</keyword>
<dbReference type="FunFam" id="1.10.630.10:FF:000238">
    <property type="entry name" value="Cytochrome P450 2A6"/>
    <property type="match status" value="1"/>
</dbReference>
<dbReference type="InterPro" id="IPR001128">
    <property type="entry name" value="Cyt_P450"/>
</dbReference>
<dbReference type="Ensembl" id="ENSSRHT00000014435.1">
    <property type="protein sequence ID" value="ENSSRHP00000013947.1"/>
    <property type="gene ID" value="ENSSRHG00000006570.1"/>
</dbReference>
<dbReference type="SUPFAM" id="SSF48264">
    <property type="entry name" value="Cytochrome P450"/>
    <property type="match status" value="1"/>
</dbReference>
<keyword evidence="12" id="KW-0472">Membrane</keyword>
<keyword evidence="9" id="KW-0560">Oxidoreductase</keyword>
<proteinExistence type="inferred from homology"/>
<comment type="cofactor">
    <cofactor evidence="1">
        <name>heme</name>
        <dbReference type="ChEBI" id="CHEBI:30413"/>
    </cofactor>
</comment>
<name>A0A673GLG3_9TELE</name>
<evidence type="ECO:0000256" key="5">
    <source>
        <dbReference type="ARBA" id="ARBA00022617"/>
    </source>
</evidence>
<organism evidence="13 14">
    <name type="scientific">Sinocyclocheilus rhinocerous</name>
    <dbReference type="NCBI Taxonomy" id="307959"/>
    <lineage>
        <taxon>Eukaryota</taxon>
        <taxon>Metazoa</taxon>
        <taxon>Chordata</taxon>
        <taxon>Craniata</taxon>
        <taxon>Vertebrata</taxon>
        <taxon>Euteleostomi</taxon>
        <taxon>Actinopterygii</taxon>
        <taxon>Neopterygii</taxon>
        <taxon>Teleostei</taxon>
        <taxon>Ostariophysi</taxon>
        <taxon>Cypriniformes</taxon>
        <taxon>Cyprinidae</taxon>
        <taxon>Cyprininae</taxon>
        <taxon>Sinocyclocheilus</taxon>
    </lineage>
</organism>
<evidence type="ECO:0000256" key="9">
    <source>
        <dbReference type="ARBA" id="ARBA00023002"/>
    </source>
</evidence>
<dbReference type="PANTHER" id="PTHR24300:SF177">
    <property type="entry name" value="CYTOCHROME P450 2J2"/>
    <property type="match status" value="1"/>
</dbReference>
<dbReference type="InterPro" id="IPR002401">
    <property type="entry name" value="Cyt_P450_E_grp-I"/>
</dbReference>
<accession>A0A673GLG3</accession>
<dbReference type="Gene3D" id="1.10.630.10">
    <property type="entry name" value="Cytochrome P450"/>
    <property type="match status" value="1"/>
</dbReference>
<evidence type="ECO:0000256" key="4">
    <source>
        <dbReference type="ARBA" id="ARBA00010617"/>
    </source>
</evidence>
<dbReference type="PRINTS" id="PR00385">
    <property type="entry name" value="P450"/>
</dbReference>
<dbReference type="GO" id="GO:0006805">
    <property type="term" value="P:xenobiotic metabolic process"/>
    <property type="evidence" value="ECO:0007669"/>
    <property type="project" value="TreeGrafter"/>
</dbReference>
<evidence type="ECO:0000256" key="8">
    <source>
        <dbReference type="ARBA" id="ARBA00022848"/>
    </source>
</evidence>
<dbReference type="Proteomes" id="UP000472270">
    <property type="component" value="Unassembled WGS sequence"/>
</dbReference>
<reference evidence="13" key="2">
    <citation type="submission" date="2025-09" db="UniProtKB">
        <authorList>
            <consortium name="Ensembl"/>
        </authorList>
    </citation>
    <scope>IDENTIFICATION</scope>
</reference>
<evidence type="ECO:0000256" key="7">
    <source>
        <dbReference type="ARBA" id="ARBA00022824"/>
    </source>
</evidence>
<sequence>MASVLSQLMGQWMDVQGLLIFLCVLLLVKHLRDVLTNNMPPGPFPLPLIGNVLNIGFTDPLGSFQRRYGDVSTLYLGNNPCILLTGYESFKEAFVEQADIFTDRPYFPIIDKLSKGKGLPFNPQHLVTDAVANIICGLVFGHRFEYDDHKFHLIQEYLDDVFQLPISNWGKHQTAFASMSKLKPFLQEEIIKHKEERDPSNPRDYIDCYLDEIEKCKDSEAEFTEENLIYCVVDLFGAGTETTSNTLRWALLFMVKYPEVQEKVQSEIDQVIGQTRQPLMDDRTNLPYTYAVLHEIHVRQHYYLHASQNGQQGHDSRRTSHFEGHFIFGVMVLPLLKSILQDKNENSTPYEFNPAHFLDENGKFLKKDSFIPFSIGKRLYPGEQLARMELFLFFTSLMQCFTFLPLEGRTLSLKGTIGVSSGPEPFQIRAVPQ</sequence>
<dbReference type="PANTHER" id="PTHR24300">
    <property type="entry name" value="CYTOCHROME P450 508A4-RELATED"/>
    <property type="match status" value="1"/>
</dbReference>
<dbReference type="GO" id="GO:0020037">
    <property type="term" value="F:heme binding"/>
    <property type="evidence" value="ECO:0007669"/>
    <property type="project" value="InterPro"/>
</dbReference>
<comment type="similarity">
    <text evidence="4">Belongs to the cytochrome P450 family.</text>
</comment>
<dbReference type="Pfam" id="PF00067">
    <property type="entry name" value="p450"/>
    <property type="match status" value="1"/>
</dbReference>
<evidence type="ECO:0000256" key="3">
    <source>
        <dbReference type="ARBA" id="ARBA00004406"/>
    </source>
</evidence>
<dbReference type="PRINTS" id="PR00463">
    <property type="entry name" value="EP450I"/>
</dbReference>
<evidence type="ECO:0000313" key="13">
    <source>
        <dbReference type="Ensembl" id="ENSSRHP00000013947.1"/>
    </source>
</evidence>
<reference evidence="13" key="1">
    <citation type="submission" date="2025-08" db="UniProtKB">
        <authorList>
            <consortium name="Ensembl"/>
        </authorList>
    </citation>
    <scope>IDENTIFICATION</scope>
</reference>
<evidence type="ECO:0000256" key="6">
    <source>
        <dbReference type="ARBA" id="ARBA00022723"/>
    </source>
</evidence>
<dbReference type="GO" id="GO:0016712">
    <property type="term" value="F:oxidoreductase activity, acting on paired donors, with incorporation or reduction of molecular oxygen, reduced flavin or flavoprotein as one donor, and incorporation of one atom of oxygen"/>
    <property type="evidence" value="ECO:0007669"/>
    <property type="project" value="TreeGrafter"/>
</dbReference>
<dbReference type="GO" id="GO:0005506">
    <property type="term" value="F:iron ion binding"/>
    <property type="evidence" value="ECO:0007669"/>
    <property type="project" value="InterPro"/>
</dbReference>
<keyword evidence="10" id="KW-0408">Iron</keyword>
<dbReference type="InterPro" id="IPR050182">
    <property type="entry name" value="Cytochrome_P450_fam2"/>
</dbReference>
<keyword evidence="7" id="KW-0256">Endoplasmic reticulum</keyword>
<evidence type="ECO:0000256" key="12">
    <source>
        <dbReference type="ARBA" id="ARBA00023136"/>
    </source>
</evidence>
<evidence type="ECO:0000256" key="1">
    <source>
        <dbReference type="ARBA" id="ARBA00001971"/>
    </source>
</evidence>
<evidence type="ECO:0000313" key="14">
    <source>
        <dbReference type="Proteomes" id="UP000472270"/>
    </source>
</evidence>
<keyword evidence="14" id="KW-1185">Reference proteome</keyword>
<dbReference type="AlphaFoldDB" id="A0A673GLG3"/>
<dbReference type="GO" id="GO:0005789">
    <property type="term" value="C:endoplasmic reticulum membrane"/>
    <property type="evidence" value="ECO:0007669"/>
    <property type="project" value="UniProtKB-SubCell"/>
</dbReference>
<evidence type="ECO:0000256" key="2">
    <source>
        <dbReference type="ARBA" id="ARBA00004174"/>
    </source>
</evidence>
<dbReference type="InterPro" id="IPR036396">
    <property type="entry name" value="Cyt_P450_sf"/>
</dbReference>